<dbReference type="KEGG" id="ela:UCREL1_7979"/>
<evidence type="ECO:0000313" key="3">
    <source>
        <dbReference type="EMBL" id="EMR65054.1"/>
    </source>
</evidence>
<proteinExistence type="predicted"/>
<dbReference type="OrthoDB" id="37537at2759"/>
<dbReference type="Gene3D" id="3.20.20.100">
    <property type="entry name" value="NADP-dependent oxidoreductase domain"/>
    <property type="match status" value="2"/>
</dbReference>
<dbReference type="InterPro" id="IPR023210">
    <property type="entry name" value="NADP_OxRdtase_dom"/>
</dbReference>
<evidence type="ECO:0000259" key="2">
    <source>
        <dbReference type="Pfam" id="PF00248"/>
    </source>
</evidence>
<dbReference type="InterPro" id="IPR036812">
    <property type="entry name" value="NAD(P)_OxRdtase_dom_sf"/>
</dbReference>
<reference evidence="4" key="1">
    <citation type="journal article" date="2013" name="Genome Announc.">
        <title>Draft genome sequence of the grapevine dieback fungus Eutypa lata UCR-EL1.</title>
        <authorList>
            <person name="Blanco-Ulate B."/>
            <person name="Rolshausen P.E."/>
            <person name="Cantu D."/>
        </authorList>
    </citation>
    <scope>NUCLEOTIDE SEQUENCE [LARGE SCALE GENOMIC DNA]</scope>
    <source>
        <strain evidence="4">UCR-EL1</strain>
    </source>
</reference>
<dbReference type="Proteomes" id="UP000012174">
    <property type="component" value="Unassembled WGS sequence"/>
</dbReference>
<accession>M7SFM1</accession>
<name>M7SFM1_EUTLA</name>
<keyword evidence="1" id="KW-0560">Oxidoreductase</keyword>
<dbReference type="AlphaFoldDB" id="M7SFM1"/>
<dbReference type="PANTHER" id="PTHR43625">
    <property type="entry name" value="AFLATOXIN B1 ALDEHYDE REDUCTASE"/>
    <property type="match status" value="1"/>
</dbReference>
<dbReference type="Pfam" id="PF00248">
    <property type="entry name" value="Aldo_ket_red"/>
    <property type="match status" value="2"/>
</dbReference>
<evidence type="ECO:0000313" key="4">
    <source>
        <dbReference type="Proteomes" id="UP000012174"/>
    </source>
</evidence>
<evidence type="ECO:0000256" key="1">
    <source>
        <dbReference type="ARBA" id="ARBA00023002"/>
    </source>
</evidence>
<dbReference type="EMBL" id="KB706950">
    <property type="protein sequence ID" value="EMR65054.1"/>
    <property type="molecule type" value="Genomic_DNA"/>
</dbReference>
<sequence>MFSTNPLSTSPIGFGLMGMTWRAHQTPDEQTFAAMKTAIANGATFWSTVDFYGTSDPLAGVKLVKIFVKGCADPTTLAPTNDHAGVRASAEKVPSALGGVKSIDVFGPARQNPGVPLEETLGELKALKAHVIHPLSLVEVEFSLWSTDILTNGVAAIAKSLNIPVVAYSPLGRGFLTELVGKLTAFAQKKKVTPPQLALAWFLSNSNSSSTGTIIPIPGATTFQRVEENTQKVILLDEKTQLDAILNSVQVVGGRYNKQLEYTLWG</sequence>
<dbReference type="HOGENOM" id="CLU_023205_2_1_1"/>
<dbReference type="PANTHER" id="PTHR43625:SF78">
    <property type="entry name" value="PYRIDOXAL REDUCTASE-RELATED"/>
    <property type="match status" value="1"/>
</dbReference>
<dbReference type="OMA" id="ARMDRNV"/>
<organism evidence="3 4">
    <name type="scientific">Eutypa lata (strain UCR-EL1)</name>
    <name type="common">Grapevine dieback disease fungus</name>
    <name type="synonym">Eutypa armeniacae</name>
    <dbReference type="NCBI Taxonomy" id="1287681"/>
    <lineage>
        <taxon>Eukaryota</taxon>
        <taxon>Fungi</taxon>
        <taxon>Dikarya</taxon>
        <taxon>Ascomycota</taxon>
        <taxon>Pezizomycotina</taxon>
        <taxon>Sordariomycetes</taxon>
        <taxon>Xylariomycetidae</taxon>
        <taxon>Xylariales</taxon>
        <taxon>Diatrypaceae</taxon>
        <taxon>Eutypa</taxon>
    </lineage>
</organism>
<dbReference type="GO" id="GO:0016491">
    <property type="term" value="F:oxidoreductase activity"/>
    <property type="evidence" value="ECO:0007669"/>
    <property type="project" value="UniProtKB-KW"/>
</dbReference>
<dbReference type="InterPro" id="IPR050791">
    <property type="entry name" value="Aldo-Keto_reductase"/>
</dbReference>
<dbReference type="SUPFAM" id="SSF51430">
    <property type="entry name" value="NAD(P)-linked oxidoreductase"/>
    <property type="match status" value="1"/>
</dbReference>
<gene>
    <name evidence="3" type="ORF">UCREL1_7979</name>
</gene>
<dbReference type="GO" id="GO:0005737">
    <property type="term" value="C:cytoplasm"/>
    <property type="evidence" value="ECO:0007669"/>
    <property type="project" value="TreeGrafter"/>
</dbReference>
<dbReference type="STRING" id="1287681.M7SFM1"/>
<dbReference type="eggNOG" id="KOG1575">
    <property type="taxonomic scope" value="Eukaryota"/>
</dbReference>
<keyword evidence="4" id="KW-1185">Reference proteome</keyword>
<protein>
    <submittedName>
        <fullName evidence="3">Putative pyridoxal reductase protein</fullName>
    </submittedName>
</protein>
<feature type="domain" description="NADP-dependent oxidoreductase" evidence="2">
    <location>
        <begin position="132"/>
        <end position="238"/>
    </location>
</feature>
<feature type="domain" description="NADP-dependent oxidoreductase" evidence="2">
    <location>
        <begin position="11"/>
        <end position="129"/>
    </location>
</feature>